<organism evidence="2 3">
    <name type="scientific">Podarcis lilfordi</name>
    <name type="common">Lilford's wall lizard</name>
    <dbReference type="NCBI Taxonomy" id="74358"/>
    <lineage>
        <taxon>Eukaryota</taxon>
        <taxon>Metazoa</taxon>
        <taxon>Chordata</taxon>
        <taxon>Craniata</taxon>
        <taxon>Vertebrata</taxon>
        <taxon>Euteleostomi</taxon>
        <taxon>Lepidosauria</taxon>
        <taxon>Squamata</taxon>
        <taxon>Bifurcata</taxon>
        <taxon>Unidentata</taxon>
        <taxon>Episquamata</taxon>
        <taxon>Laterata</taxon>
        <taxon>Lacertibaenia</taxon>
        <taxon>Lacertidae</taxon>
        <taxon>Podarcis</taxon>
    </lineage>
</organism>
<feature type="compositionally biased region" description="Basic and acidic residues" evidence="1">
    <location>
        <begin position="425"/>
        <end position="434"/>
    </location>
</feature>
<dbReference type="Proteomes" id="UP001178461">
    <property type="component" value="Chromosome 2"/>
</dbReference>
<feature type="region of interest" description="Disordered" evidence="1">
    <location>
        <begin position="301"/>
        <end position="320"/>
    </location>
</feature>
<evidence type="ECO:0000313" key="2">
    <source>
        <dbReference type="EMBL" id="CAI5768040.1"/>
    </source>
</evidence>
<feature type="region of interest" description="Disordered" evidence="1">
    <location>
        <begin position="378"/>
        <end position="500"/>
    </location>
</feature>
<feature type="compositionally biased region" description="Acidic residues" evidence="1">
    <location>
        <begin position="470"/>
        <end position="481"/>
    </location>
</feature>
<sequence>MGACIPKPIPPAPLSVSNLLSAKESLEIANRGSDTMLTACLDHALLEFPREPRCLQDNATLTVQVRGRKRMEFVSGGGENKIVISWSKKKTRYNIEVSSLEVYLDRLSLCPAPLTSENLEKVRQELLKWGDVTKDLRACLDLAITEIEKEPPSVKSNAELTIECEGSCLDFISGKGKSRIHILFSDRQPRYRVRVTCMDIYVDRLNSRAVPLTSENLLKVWKETEGLKGCTVDLRACLKRALQEFNALTPRHRANATIFIDCDGKNFKMVSGHGDSWISVFNVVGDQHCRREVVLALADSGSSGRVTGPTSAKQGKEGPSVWMRKLEGRRGAEEGPSNQARRTFKVLSNGKRSKRGGPPNVIALEEFASSTWKWEEETTSSFTGRTFSREKRADTGLSKSSRAPGRECSLKSKALSTSGKRKRSGERDGKEGEHAGWQSLPSGTATEEVLIHGHREEAGKEMEPTSNGSSEDDDDDEEEEPPGVLEESSDSRQADDGPER</sequence>
<name>A0AA35P068_9SAUR</name>
<proteinExistence type="predicted"/>
<keyword evidence="3" id="KW-1185">Reference proteome</keyword>
<dbReference type="AlphaFoldDB" id="A0AA35P068"/>
<feature type="compositionally biased region" description="Basic and acidic residues" evidence="1">
    <location>
        <begin position="489"/>
        <end position="500"/>
    </location>
</feature>
<reference evidence="2" key="1">
    <citation type="submission" date="2022-12" db="EMBL/GenBank/DDBJ databases">
        <authorList>
            <person name="Alioto T."/>
            <person name="Alioto T."/>
            <person name="Gomez Garrido J."/>
        </authorList>
    </citation>
    <scope>NUCLEOTIDE SEQUENCE</scope>
</reference>
<evidence type="ECO:0000256" key="1">
    <source>
        <dbReference type="SAM" id="MobiDB-lite"/>
    </source>
</evidence>
<evidence type="ECO:0000313" key="3">
    <source>
        <dbReference type="Proteomes" id="UP001178461"/>
    </source>
</evidence>
<feature type="compositionally biased region" description="Basic and acidic residues" evidence="1">
    <location>
        <begin position="449"/>
        <end position="463"/>
    </location>
</feature>
<feature type="compositionally biased region" description="Polar residues" evidence="1">
    <location>
        <begin position="301"/>
        <end position="313"/>
    </location>
</feature>
<accession>A0AA35P068</accession>
<protein>
    <submittedName>
        <fullName evidence="2">Uncharacterized protein</fullName>
    </submittedName>
</protein>
<gene>
    <name evidence="2" type="ORF">PODLI_1B020189</name>
</gene>
<dbReference type="EMBL" id="OX395127">
    <property type="protein sequence ID" value="CAI5768040.1"/>
    <property type="molecule type" value="Genomic_DNA"/>
</dbReference>